<dbReference type="GO" id="GO:0016020">
    <property type="term" value="C:membrane"/>
    <property type="evidence" value="ECO:0007669"/>
    <property type="project" value="UniProtKB-SubCell"/>
</dbReference>
<evidence type="ECO:0000256" key="5">
    <source>
        <dbReference type="SAM" id="Phobius"/>
    </source>
</evidence>
<evidence type="ECO:0008006" key="7">
    <source>
        <dbReference type="Google" id="ProtNLM"/>
    </source>
</evidence>
<keyword evidence="3 5" id="KW-1133">Transmembrane helix</keyword>
<evidence type="ECO:0000256" key="1">
    <source>
        <dbReference type="ARBA" id="ARBA00004141"/>
    </source>
</evidence>
<feature type="transmembrane region" description="Helical" evidence="5">
    <location>
        <begin position="225"/>
        <end position="242"/>
    </location>
</feature>
<sequence length="289" mass="33174">MDNGDTTLQHVPVQKSFVSGLIDALSFHNVAIFLFVSRTVRKNMLQCAALNILIFVGSIMLMDNLIMPIIRGGLGQVPSGGFIIPLIEKFYCIFWIWPVYYLSFLFNSIWYQSIAEMVFAIRGVPAVKPGTSLNSFANEAFRVLLLGCVFSVVLLLSFLPMLGRFIWLIALTWLYSFYMWEYKWTLQGWSIESRVTFFQRRWPYFLGFGFPAMFVTVIWPSFITHGFIAFIFPCFIILAIIAPTPRPANFPRDGLPIFMPSVLLASKLLKAVQQKINQDLTPRNRCRFT</sequence>
<proteinExistence type="predicted"/>
<accession>A0A0H5RE58</accession>
<name>A0A0H5RE58_9EUKA</name>
<dbReference type="Pfam" id="PF07264">
    <property type="entry name" value="EI24"/>
    <property type="match status" value="1"/>
</dbReference>
<dbReference type="EMBL" id="HACM01011385">
    <property type="protein sequence ID" value="CRZ11827.1"/>
    <property type="molecule type" value="Transcribed_RNA"/>
</dbReference>
<evidence type="ECO:0000256" key="4">
    <source>
        <dbReference type="ARBA" id="ARBA00023136"/>
    </source>
</evidence>
<dbReference type="PANTHER" id="PTHR21389">
    <property type="entry name" value="P53 INDUCED PROTEIN"/>
    <property type="match status" value="1"/>
</dbReference>
<evidence type="ECO:0000256" key="2">
    <source>
        <dbReference type="ARBA" id="ARBA00022692"/>
    </source>
</evidence>
<comment type="subcellular location">
    <subcellularLocation>
        <location evidence="1">Membrane</location>
        <topology evidence="1">Multi-pass membrane protein</topology>
    </subcellularLocation>
</comment>
<evidence type="ECO:0000313" key="6">
    <source>
        <dbReference type="EMBL" id="CRZ11827.1"/>
    </source>
</evidence>
<dbReference type="AlphaFoldDB" id="A0A0H5RE58"/>
<feature type="transmembrane region" description="Helical" evidence="5">
    <location>
        <begin position="48"/>
        <end position="70"/>
    </location>
</feature>
<feature type="transmembrane region" description="Helical" evidence="5">
    <location>
        <begin position="82"/>
        <end position="102"/>
    </location>
</feature>
<dbReference type="GO" id="GO:0016236">
    <property type="term" value="P:macroautophagy"/>
    <property type="evidence" value="ECO:0007669"/>
    <property type="project" value="TreeGrafter"/>
</dbReference>
<feature type="transmembrane region" description="Helical" evidence="5">
    <location>
        <begin position="165"/>
        <end position="182"/>
    </location>
</feature>
<feature type="transmembrane region" description="Helical" evidence="5">
    <location>
        <begin position="140"/>
        <end position="159"/>
    </location>
</feature>
<keyword evidence="4 5" id="KW-0472">Membrane</keyword>
<dbReference type="InterPro" id="IPR059112">
    <property type="entry name" value="CysZ/EI24"/>
</dbReference>
<dbReference type="PANTHER" id="PTHR21389:SF0">
    <property type="entry name" value="ETOPOSIDE-INDUCED PROTEIN 2.4 HOMOLOG"/>
    <property type="match status" value="1"/>
</dbReference>
<feature type="transmembrane region" description="Helical" evidence="5">
    <location>
        <begin position="17"/>
        <end position="36"/>
    </location>
</feature>
<organism evidence="6">
    <name type="scientific">Spongospora subterranea</name>
    <dbReference type="NCBI Taxonomy" id="70186"/>
    <lineage>
        <taxon>Eukaryota</taxon>
        <taxon>Sar</taxon>
        <taxon>Rhizaria</taxon>
        <taxon>Endomyxa</taxon>
        <taxon>Phytomyxea</taxon>
        <taxon>Plasmodiophorida</taxon>
        <taxon>Plasmodiophoridae</taxon>
        <taxon>Spongospora</taxon>
    </lineage>
</organism>
<feature type="transmembrane region" description="Helical" evidence="5">
    <location>
        <begin position="202"/>
        <end position="219"/>
    </location>
</feature>
<reference evidence="6" key="1">
    <citation type="submission" date="2015-04" db="EMBL/GenBank/DDBJ databases">
        <title>The genome sequence of the plant pathogenic Rhizarian Plasmodiophora brassicae reveals insights in its biotrophic life cycle and the origin of chitin synthesis.</title>
        <authorList>
            <person name="Schwelm A."/>
            <person name="Fogelqvist J."/>
            <person name="Knaust A."/>
            <person name="Julke S."/>
            <person name="Lilja T."/>
            <person name="Dhandapani V."/>
            <person name="Bonilla-Rosso G."/>
            <person name="Karlsson M."/>
            <person name="Shevchenko A."/>
            <person name="Choi S.R."/>
            <person name="Kim H.G."/>
            <person name="Park J.Y."/>
            <person name="Lim Y.P."/>
            <person name="Ludwig-Muller J."/>
            <person name="Dixelius C."/>
        </authorList>
    </citation>
    <scope>NUCLEOTIDE SEQUENCE</scope>
    <source>
        <tissue evidence="6">Potato root galls</tissue>
    </source>
</reference>
<keyword evidence="2 5" id="KW-0812">Transmembrane</keyword>
<dbReference type="GO" id="GO:0005783">
    <property type="term" value="C:endoplasmic reticulum"/>
    <property type="evidence" value="ECO:0007669"/>
    <property type="project" value="TreeGrafter"/>
</dbReference>
<evidence type="ECO:0000256" key="3">
    <source>
        <dbReference type="ARBA" id="ARBA00022989"/>
    </source>
</evidence>
<protein>
    <recommendedName>
        <fullName evidence="7">Etoposide-induced protein 2.4</fullName>
    </recommendedName>
</protein>